<dbReference type="Proteomes" id="UP000673375">
    <property type="component" value="Unassembled WGS sequence"/>
</dbReference>
<dbReference type="InterPro" id="IPR046357">
    <property type="entry name" value="PPIase_dom_sf"/>
</dbReference>
<dbReference type="RefSeq" id="WP_209558042.1">
    <property type="nucleotide sequence ID" value="NZ_JAEDXU010000007.1"/>
</dbReference>
<dbReference type="PANTHER" id="PTHR47245">
    <property type="entry name" value="PEPTIDYLPROLYL ISOMERASE"/>
    <property type="match status" value="1"/>
</dbReference>
<proteinExistence type="inferred from homology"/>
<comment type="similarity">
    <text evidence="3 11">Belongs to the PrsA family.</text>
</comment>
<feature type="chain" id="PRO_5046582506" description="Foldase protein PrsA" evidence="13">
    <location>
        <begin position="20"/>
        <end position="342"/>
    </location>
</feature>
<dbReference type="Pfam" id="PF00639">
    <property type="entry name" value="Rotamase"/>
    <property type="match status" value="1"/>
</dbReference>
<feature type="compositionally biased region" description="Low complexity" evidence="12">
    <location>
        <begin position="299"/>
        <end position="314"/>
    </location>
</feature>
<keyword evidence="16" id="KW-1185">Reference proteome</keyword>
<comment type="caution">
    <text evidence="15">The sequence shown here is derived from an EMBL/GenBank/DDBJ whole genome shotgun (WGS) entry which is preliminary data.</text>
</comment>
<dbReference type="PROSITE" id="PS51257">
    <property type="entry name" value="PROKAR_LIPOPROTEIN"/>
    <property type="match status" value="1"/>
</dbReference>
<evidence type="ECO:0000256" key="6">
    <source>
        <dbReference type="ARBA" id="ARBA00023110"/>
    </source>
</evidence>
<comment type="subcellular location">
    <subcellularLocation>
        <location evidence="2 11">Cell membrane</location>
        <topology evidence="2 11">Lipid-anchor</topology>
    </subcellularLocation>
</comment>
<gene>
    <name evidence="11" type="primary">prsA</name>
    <name evidence="15" type="ORF">I6N96_13310</name>
</gene>
<sequence>MKKKLILAAAGALSIFTLAACSSSSGEIATMKGAKITVEDFYNEIKNESDSQSRVANMIIYKVFEDKYGDKVSSDDVDAKYNEIKENAEAQGTNLDDYLEQYGYTQKSYKALIKQSLAFEAGIKSHVEITDEDLKTAWDSFHPEVEAQIITVATEDEAKEIKTELDKDGDFTKIAKEKSTDTTTKEDGGKVKFDSTSTEIPAAVQEAAFKLKNGEVSEPIAVTDSTGYQTSYYLVKMTKTSAKGNDMDPYKDQLTEIATTTKTSDSTFQSKVVSDELKEANVKIKDDAFKDVLSQYIQTEESSTEATEASSGTKESTKEESSTDSSAKTSDSSSATEESSSN</sequence>
<comment type="function">
    <text evidence="11">Plays a major role in protein secretion by helping the post-translocational extracellular folding of several secreted proteins.</text>
</comment>
<evidence type="ECO:0000256" key="4">
    <source>
        <dbReference type="ARBA" id="ARBA00022475"/>
    </source>
</evidence>
<dbReference type="EC" id="5.2.1.8" evidence="11"/>
<evidence type="ECO:0000256" key="2">
    <source>
        <dbReference type="ARBA" id="ARBA00004193"/>
    </source>
</evidence>
<evidence type="ECO:0000259" key="14">
    <source>
        <dbReference type="PROSITE" id="PS50198"/>
    </source>
</evidence>
<keyword evidence="7 11" id="KW-0472">Membrane</keyword>
<feature type="domain" description="PpiC" evidence="14">
    <location>
        <begin position="142"/>
        <end position="223"/>
    </location>
</feature>
<feature type="signal peptide" evidence="13">
    <location>
        <begin position="1"/>
        <end position="19"/>
    </location>
</feature>
<dbReference type="GO" id="GO:0016853">
    <property type="term" value="F:isomerase activity"/>
    <property type="evidence" value="ECO:0007669"/>
    <property type="project" value="UniProtKB-KW"/>
</dbReference>
<dbReference type="SUPFAM" id="SSF109998">
    <property type="entry name" value="Triger factor/SurA peptide-binding domain-like"/>
    <property type="match status" value="1"/>
</dbReference>
<feature type="region of interest" description="Disordered" evidence="12">
    <location>
        <begin position="298"/>
        <end position="342"/>
    </location>
</feature>
<accession>A0ABS4CLD1</accession>
<keyword evidence="5 11" id="KW-0732">Signal</keyword>
<reference evidence="15 16" key="1">
    <citation type="submission" date="2020-12" db="EMBL/GenBank/DDBJ databases">
        <title>Vagococcus allomyrinae sp. nov. and Enterococcus lavae sp. nov., isolated from the larvae of Allomyrina dichotoma.</title>
        <authorList>
            <person name="Lee S.D."/>
        </authorList>
    </citation>
    <scope>NUCLEOTIDE SEQUENCE [LARGE SCALE GENOMIC DNA]</scope>
    <source>
        <strain evidence="15 16">BWM-S5</strain>
    </source>
</reference>
<keyword evidence="6 11" id="KW-0697">Rotamase</keyword>
<dbReference type="Gene3D" id="3.10.50.40">
    <property type="match status" value="1"/>
</dbReference>
<keyword evidence="4 11" id="KW-1003">Cell membrane</keyword>
<evidence type="ECO:0000256" key="12">
    <source>
        <dbReference type="SAM" id="MobiDB-lite"/>
    </source>
</evidence>
<evidence type="ECO:0000256" key="9">
    <source>
        <dbReference type="ARBA" id="ARBA00023235"/>
    </source>
</evidence>
<name>A0ABS4CLD1_9ENTE</name>
<dbReference type="InterPro" id="IPR050245">
    <property type="entry name" value="PrsA_foldase"/>
</dbReference>
<keyword evidence="10 11" id="KW-0449">Lipoprotein</keyword>
<evidence type="ECO:0000256" key="13">
    <source>
        <dbReference type="SAM" id="SignalP"/>
    </source>
</evidence>
<keyword evidence="8 11" id="KW-0564">Palmitate</keyword>
<evidence type="ECO:0000256" key="3">
    <source>
        <dbReference type="ARBA" id="ARBA00006071"/>
    </source>
</evidence>
<keyword evidence="9 11" id="KW-0413">Isomerase</keyword>
<evidence type="ECO:0000256" key="7">
    <source>
        <dbReference type="ARBA" id="ARBA00023136"/>
    </source>
</evidence>
<evidence type="ECO:0000313" key="16">
    <source>
        <dbReference type="Proteomes" id="UP000673375"/>
    </source>
</evidence>
<dbReference type="InterPro" id="IPR027304">
    <property type="entry name" value="Trigger_fact/SurA_dom_sf"/>
</dbReference>
<comment type="catalytic activity">
    <reaction evidence="1 11">
        <text>[protein]-peptidylproline (omega=180) = [protein]-peptidylproline (omega=0)</text>
        <dbReference type="Rhea" id="RHEA:16237"/>
        <dbReference type="Rhea" id="RHEA-COMP:10747"/>
        <dbReference type="Rhea" id="RHEA-COMP:10748"/>
        <dbReference type="ChEBI" id="CHEBI:83833"/>
        <dbReference type="ChEBI" id="CHEBI:83834"/>
        <dbReference type="EC" id="5.2.1.8"/>
    </reaction>
</comment>
<evidence type="ECO:0000256" key="8">
    <source>
        <dbReference type="ARBA" id="ARBA00023139"/>
    </source>
</evidence>
<feature type="compositionally biased region" description="Low complexity" evidence="12">
    <location>
        <begin position="323"/>
        <end position="342"/>
    </location>
</feature>
<dbReference type="HAMAP" id="MF_01145">
    <property type="entry name" value="Foldase_PrsA"/>
    <property type="match status" value="1"/>
</dbReference>
<dbReference type="EMBL" id="JAEDXU010000007">
    <property type="protein sequence ID" value="MBP1047255.1"/>
    <property type="molecule type" value="Genomic_DNA"/>
</dbReference>
<evidence type="ECO:0000313" key="15">
    <source>
        <dbReference type="EMBL" id="MBP1047255.1"/>
    </source>
</evidence>
<organism evidence="15 16">
    <name type="scientific">Enterococcus larvae</name>
    <dbReference type="NCBI Taxonomy" id="2794352"/>
    <lineage>
        <taxon>Bacteria</taxon>
        <taxon>Bacillati</taxon>
        <taxon>Bacillota</taxon>
        <taxon>Bacilli</taxon>
        <taxon>Lactobacillales</taxon>
        <taxon>Enterococcaceae</taxon>
        <taxon>Enterococcus</taxon>
    </lineage>
</organism>
<protein>
    <recommendedName>
        <fullName evidence="11">Foldase protein PrsA</fullName>
        <ecNumber evidence="11">5.2.1.8</ecNumber>
    </recommendedName>
</protein>
<evidence type="ECO:0000256" key="10">
    <source>
        <dbReference type="ARBA" id="ARBA00023288"/>
    </source>
</evidence>
<dbReference type="InterPro" id="IPR023059">
    <property type="entry name" value="Foldase_PrsA"/>
</dbReference>
<evidence type="ECO:0000256" key="1">
    <source>
        <dbReference type="ARBA" id="ARBA00000971"/>
    </source>
</evidence>
<dbReference type="InterPro" id="IPR000297">
    <property type="entry name" value="PPIase_PpiC"/>
</dbReference>
<dbReference type="PANTHER" id="PTHR47245:SF1">
    <property type="entry name" value="FOLDASE PROTEIN PRSA"/>
    <property type="match status" value="1"/>
</dbReference>
<dbReference type="PROSITE" id="PS50198">
    <property type="entry name" value="PPIC_PPIASE_2"/>
    <property type="match status" value="1"/>
</dbReference>
<evidence type="ECO:0000256" key="5">
    <source>
        <dbReference type="ARBA" id="ARBA00022729"/>
    </source>
</evidence>
<dbReference type="SUPFAM" id="SSF54534">
    <property type="entry name" value="FKBP-like"/>
    <property type="match status" value="1"/>
</dbReference>
<evidence type="ECO:0000256" key="11">
    <source>
        <dbReference type="HAMAP-Rule" id="MF_01145"/>
    </source>
</evidence>